<feature type="region of interest" description="Disordered" evidence="1">
    <location>
        <begin position="402"/>
        <end position="425"/>
    </location>
</feature>
<name>A0ABQ2K5D4_9NOCA</name>
<dbReference type="SUPFAM" id="SSF48403">
    <property type="entry name" value="Ankyrin repeat"/>
    <property type="match status" value="1"/>
</dbReference>
<reference evidence="3" key="1">
    <citation type="journal article" date="2019" name="Int. J. Syst. Evol. Microbiol.">
        <title>The Global Catalogue of Microorganisms (GCM) 10K type strain sequencing project: providing services to taxonomists for standard genome sequencing and annotation.</title>
        <authorList>
            <consortium name="The Broad Institute Genomics Platform"/>
            <consortium name="The Broad Institute Genome Sequencing Center for Infectious Disease"/>
            <person name="Wu L."/>
            <person name="Ma J."/>
        </authorList>
    </citation>
    <scope>NUCLEOTIDE SEQUENCE [LARGE SCALE GENOMIC DNA]</scope>
    <source>
        <strain evidence="3">CGMCC 4.7329</strain>
    </source>
</reference>
<comment type="caution">
    <text evidence="2">The sequence shown here is derived from an EMBL/GenBank/DDBJ whole genome shotgun (WGS) entry which is preliminary data.</text>
</comment>
<proteinExistence type="predicted"/>
<evidence type="ECO:0000256" key="1">
    <source>
        <dbReference type="SAM" id="MobiDB-lite"/>
    </source>
</evidence>
<accession>A0ABQ2K5D4</accession>
<protein>
    <recommendedName>
        <fullName evidence="4">HTH cro/C1-type domain-containing protein</fullName>
    </recommendedName>
</protein>
<keyword evidence="3" id="KW-1185">Reference proteome</keyword>
<evidence type="ECO:0000313" key="3">
    <source>
        <dbReference type="Proteomes" id="UP000658127"/>
    </source>
</evidence>
<gene>
    <name evidence="2" type="ORF">GCM10011610_01250</name>
</gene>
<dbReference type="Proteomes" id="UP000658127">
    <property type="component" value="Unassembled WGS sequence"/>
</dbReference>
<organism evidence="2 3">
    <name type="scientific">Nocardia rhizosphaerihabitans</name>
    <dbReference type="NCBI Taxonomy" id="1691570"/>
    <lineage>
        <taxon>Bacteria</taxon>
        <taxon>Bacillati</taxon>
        <taxon>Actinomycetota</taxon>
        <taxon>Actinomycetes</taxon>
        <taxon>Mycobacteriales</taxon>
        <taxon>Nocardiaceae</taxon>
        <taxon>Nocardia</taxon>
    </lineage>
</organism>
<evidence type="ECO:0008006" key="4">
    <source>
        <dbReference type="Google" id="ProtNLM"/>
    </source>
</evidence>
<sequence>MVADPHDIHSREDLQHAMVELYTTAGLSYMKLSGRPGVTASSNTINDWIHGKSFPQWGNLSPVLRAWGITDDDLTAWKDAHKRADKDARLRPGLPLEDVRDAYALEVHVPITVTAADDAAMALPPYVRRAHDNRLAEVVERALAGSSGTAVLLADSSTGKTRALWEALEPLRARGGWWLWHPSPHRPEELREQLDRVGPRTVVWLNETQRYFSPLDEQARGRLAEHLQTVLTNTRRAPILVLGSLWREHYRTLCSDGTSSATRALLEPATVTLPENFAGADMDAMRAAAGQDPRLKMAVDRAENGTIAQYLAGGPELVHYYDKQASAPERAVIEAAIDLVRMGHPNALPFALLHDIAAGYIDDITWDTLDDNWFEAALTETGRKRRGARGAVTPIGARPLDSRASQARGSRGHGRRFTAGPGQPTYQLADFLDQHGRRTRSQKTPPWMFWDAAAVHADPDHQHILARSGWDRGLYREAAQLWKNATSRGHSAAASSLVTELFPLFPAEHHPLNWAITHITLDDPHGVADLLEKLQQSGADIQALALADRAAAHIALDEPDELGLLLERLQRLGLDAQVLVLADRAAAHIALDNPSAVASLLAWMKVVGADVQALTLADRAAAHTALDHPHEAALLPEQLRQDNLRAMADLLEQLQHSGADIPALADHAATHVVLDNPRGVAFLLGQLHVSKAHGQALALADRAAAHVALDKPGEVAYLLEFMRLSGADVQALTLADRAAAHVALDRPSEVALLLRQLLDSGADVQALTLANRAVHIALDHPRGLSDLLEQMRRSEAHSQALTLAGRAAAHVALDSAREVASLLEQLRQMGADVQALTLADRAAAHVALDHPSEVALLLRQLLQSGANAQALALTDRAAVHIALDNPAGLAFLLDKLHAYGAHVQAKALAGRLPAVGMYSLFIEYAPYLDKRFMFGREPDDDLTPAEAWSWTDLE</sequence>
<evidence type="ECO:0000313" key="2">
    <source>
        <dbReference type="EMBL" id="GGN66358.1"/>
    </source>
</evidence>
<dbReference type="InterPro" id="IPR036770">
    <property type="entry name" value="Ankyrin_rpt-contain_sf"/>
</dbReference>
<dbReference type="EMBL" id="BMNE01000001">
    <property type="protein sequence ID" value="GGN66358.1"/>
    <property type="molecule type" value="Genomic_DNA"/>
</dbReference>